<keyword evidence="10" id="KW-1185">Reference proteome</keyword>
<dbReference type="OrthoDB" id="1925334at2759"/>
<dbReference type="PANTHER" id="PTHR10578">
    <property type="entry name" value="S -2-HYDROXY-ACID OXIDASE-RELATED"/>
    <property type="match status" value="1"/>
</dbReference>
<feature type="binding site" evidence="7">
    <location>
        <position position="171"/>
    </location>
    <ligand>
        <name>FMN</name>
        <dbReference type="ChEBI" id="CHEBI:58210"/>
    </ligand>
</feature>
<evidence type="ECO:0000256" key="7">
    <source>
        <dbReference type="PIRSR" id="PIRSR000138-2"/>
    </source>
</evidence>
<feature type="binding site" evidence="7">
    <location>
        <begin position="323"/>
        <end position="324"/>
    </location>
    <ligand>
        <name>FMN</name>
        <dbReference type="ChEBI" id="CHEBI:58210"/>
    </ligand>
</feature>
<feature type="binding site" evidence="7">
    <location>
        <position position="269"/>
    </location>
    <ligand>
        <name>glyoxylate</name>
        <dbReference type="ChEBI" id="CHEBI:36655"/>
    </ligand>
</feature>
<dbReference type="InterPro" id="IPR037396">
    <property type="entry name" value="FMN_HAD"/>
</dbReference>
<evidence type="ECO:0000313" key="9">
    <source>
        <dbReference type="EMBL" id="ORY48786.1"/>
    </source>
</evidence>
<feature type="domain" description="FMN hydroxy acid dehydrogenase" evidence="8">
    <location>
        <begin position="13"/>
        <end position="374"/>
    </location>
</feature>
<dbReference type="CDD" id="cd02809">
    <property type="entry name" value="alpha_hydroxyacid_oxid_FMN"/>
    <property type="match status" value="1"/>
</dbReference>
<dbReference type="PIRSF" id="PIRSF000138">
    <property type="entry name" value="Al-hdrx_acd_dh"/>
    <property type="match status" value="1"/>
</dbReference>
<dbReference type="PROSITE" id="PS51349">
    <property type="entry name" value="FMN_HYDROXY_ACID_DH_2"/>
    <property type="match status" value="1"/>
</dbReference>
<dbReference type="InterPro" id="IPR012133">
    <property type="entry name" value="Alpha-hydoxy_acid_DH_FMN"/>
</dbReference>
<feature type="binding site" evidence="7">
    <location>
        <position position="145"/>
    </location>
    <ligand>
        <name>glyoxylate</name>
        <dbReference type="ChEBI" id="CHEBI:36655"/>
    </ligand>
</feature>
<protein>
    <recommendedName>
        <fullName evidence="4">Oxidase FUB9</fullName>
    </recommendedName>
    <alternativeName>
        <fullName evidence="5">Fusaric acid biosynthesis protein 9</fullName>
    </alternativeName>
</protein>
<comment type="cofactor">
    <cofactor evidence="1">
        <name>FMN</name>
        <dbReference type="ChEBI" id="CHEBI:58210"/>
    </cofactor>
</comment>
<dbReference type="EMBL" id="MCOG01000101">
    <property type="protein sequence ID" value="ORY48786.1"/>
    <property type="molecule type" value="Genomic_DNA"/>
</dbReference>
<evidence type="ECO:0000259" key="8">
    <source>
        <dbReference type="PROSITE" id="PS51349"/>
    </source>
</evidence>
<dbReference type="Pfam" id="PF01070">
    <property type="entry name" value="FMN_dh"/>
    <property type="match status" value="1"/>
</dbReference>
<proteinExistence type="inferred from homology"/>
<evidence type="ECO:0000256" key="4">
    <source>
        <dbReference type="ARBA" id="ARBA00073420"/>
    </source>
</evidence>
<dbReference type="PROSITE" id="PS00557">
    <property type="entry name" value="FMN_HYDROXY_ACID_DH_1"/>
    <property type="match status" value="1"/>
</dbReference>
<evidence type="ECO:0000256" key="2">
    <source>
        <dbReference type="ARBA" id="ARBA00023002"/>
    </source>
</evidence>
<dbReference type="GO" id="GO:0005737">
    <property type="term" value="C:cytoplasm"/>
    <property type="evidence" value="ECO:0007669"/>
    <property type="project" value="UniProtKB-ARBA"/>
</dbReference>
<dbReference type="SUPFAM" id="SSF51395">
    <property type="entry name" value="FMN-linked oxidoreductases"/>
    <property type="match status" value="1"/>
</dbReference>
<feature type="binding site" evidence="7">
    <location>
        <position position="267"/>
    </location>
    <ligand>
        <name>FMN</name>
        <dbReference type="ChEBI" id="CHEBI:58210"/>
    </ligand>
</feature>
<dbReference type="FunFam" id="3.20.20.70:FF:000056">
    <property type="entry name" value="hydroxyacid oxidase 2"/>
    <property type="match status" value="1"/>
</dbReference>
<keyword evidence="7" id="KW-0285">Flavoprotein</keyword>
<feature type="binding site" evidence="7">
    <location>
        <begin position="92"/>
        <end position="94"/>
    </location>
    <ligand>
        <name>FMN</name>
        <dbReference type="ChEBI" id="CHEBI:58210"/>
    </ligand>
</feature>
<dbReference type="InterPro" id="IPR008259">
    <property type="entry name" value="FMN_hydac_DH_AS"/>
</dbReference>
<feature type="binding site" evidence="7">
    <location>
        <position position="245"/>
    </location>
    <ligand>
        <name>FMN</name>
        <dbReference type="ChEBI" id="CHEBI:58210"/>
    </ligand>
</feature>
<evidence type="ECO:0000256" key="1">
    <source>
        <dbReference type="ARBA" id="ARBA00001917"/>
    </source>
</evidence>
<dbReference type="STRING" id="1754190.A0A1Y2CPA9"/>
<dbReference type="SMR" id="A0A1Y2CPA9"/>
<comment type="similarity">
    <text evidence="3">Belongs to the FMN-dependent alpha-hydroxy acid dehydrogenase family.</text>
</comment>
<dbReference type="GO" id="GO:0010181">
    <property type="term" value="F:FMN binding"/>
    <property type="evidence" value="ECO:0007669"/>
    <property type="project" value="InterPro"/>
</dbReference>
<dbReference type="InterPro" id="IPR000262">
    <property type="entry name" value="FMN-dep_DH"/>
</dbReference>
<dbReference type="AlphaFoldDB" id="A0A1Y2CPA9"/>
<sequence length="379" mass="42371">MTNNNNNNNNNKNNKPVCISLDDFHDYAKATMPKSAYDYYAQGAMDNETRRNNRKAFSKIRIRPRVMRDVSNIDTSCEILGHKISMPIGIAPMAMHKLAHPDGELATARAAAANDTLMILSTYSTYSMEDVAKAAPNGLRFLQLYVHKDRKVAKDLIKRAEAAGYESLVVTVDRPQLGRRIADAKNKFKRPTEMKMENLKAEKPQKNENRSTFNKGMTGTVDSGLNWEKDIAWLRETTKLPIILKGILTAEDALLAVKYKVDAIIVSNHGGRQLDGAPPSIEALPEIADAVKGRIPIFLDSGIYRGSDVFKAIAYGANAVFVGRPTLWALCYDGEKGVDKMLNIIREEFRLTMALAGCTSIDQITRDYVRRKELYIPKL</sequence>
<evidence type="ECO:0000256" key="5">
    <source>
        <dbReference type="ARBA" id="ARBA00083297"/>
    </source>
</evidence>
<feature type="binding site" evidence="7">
    <location>
        <position position="180"/>
    </location>
    <ligand>
        <name>glyoxylate</name>
        <dbReference type="ChEBI" id="CHEBI:36655"/>
    </ligand>
</feature>
<dbReference type="GO" id="GO:0016491">
    <property type="term" value="F:oxidoreductase activity"/>
    <property type="evidence" value="ECO:0007669"/>
    <property type="project" value="UniProtKB-KW"/>
</dbReference>
<gene>
    <name evidence="9" type="ORF">LY90DRAFT_523566</name>
</gene>
<dbReference type="PANTHER" id="PTHR10578:SF149">
    <property type="entry name" value="2-HYDROXYACID OXIDASE 2"/>
    <property type="match status" value="1"/>
</dbReference>
<dbReference type="Gene3D" id="3.20.20.70">
    <property type="entry name" value="Aldolase class I"/>
    <property type="match status" value="1"/>
</dbReference>
<reference evidence="9 10" key="1">
    <citation type="submission" date="2016-08" db="EMBL/GenBank/DDBJ databases">
        <title>A Parts List for Fungal Cellulosomes Revealed by Comparative Genomics.</title>
        <authorList>
            <consortium name="DOE Joint Genome Institute"/>
            <person name="Haitjema C.H."/>
            <person name="Gilmore S.P."/>
            <person name="Henske J.K."/>
            <person name="Solomon K.V."/>
            <person name="De Groot R."/>
            <person name="Kuo A."/>
            <person name="Mondo S.J."/>
            <person name="Salamov A.A."/>
            <person name="Labutti K."/>
            <person name="Zhao Z."/>
            <person name="Chiniquy J."/>
            <person name="Barry K."/>
            <person name="Brewer H.M."/>
            <person name="Purvine S.O."/>
            <person name="Wright A.T."/>
            <person name="Boxma B."/>
            <person name="Van Alen T."/>
            <person name="Hackstein J.H."/>
            <person name="Baker S.E."/>
            <person name="Grigoriev I.V."/>
            <person name="O'Malley M.A."/>
        </authorList>
    </citation>
    <scope>NUCLEOTIDE SEQUENCE [LARGE SCALE GENOMIC DNA]</scope>
    <source>
        <strain evidence="9 10">G1</strain>
    </source>
</reference>
<organism evidence="9 10">
    <name type="scientific">Neocallimastix californiae</name>
    <dbReference type="NCBI Taxonomy" id="1754190"/>
    <lineage>
        <taxon>Eukaryota</taxon>
        <taxon>Fungi</taxon>
        <taxon>Fungi incertae sedis</taxon>
        <taxon>Chytridiomycota</taxon>
        <taxon>Chytridiomycota incertae sedis</taxon>
        <taxon>Neocallimastigomycetes</taxon>
        <taxon>Neocallimastigales</taxon>
        <taxon>Neocallimastigaceae</taxon>
        <taxon>Neocallimastix</taxon>
    </lineage>
</organism>
<keyword evidence="2" id="KW-0560">Oxidoreductase</keyword>
<dbReference type="InterPro" id="IPR013785">
    <property type="entry name" value="Aldolase_TIM"/>
</dbReference>
<dbReference type="Proteomes" id="UP000193920">
    <property type="component" value="Unassembled WGS sequence"/>
</dbReference>
<feature type="binding site" evidence="7">
    <location>
        <position position="39"/>
    </location>
    <ligand>
        <name>glyoxylate</name>
        <dbReference type="ChEBI" id="CHEBI:36655"/>
    </ligand>
</feature>
<evidence type="ECO:0000313" key="10">
    <source>
        <dbReference type="Proteomes" id="UP000193920"/>
    </source>
</evidence>
<name>A0A1Y2CPA9_9FUNG</name>
<keyword evidence="7" id="KW-0288">FMN</keyword>
<accession>A0A1Y2CPA9</accession>
<feature type="active site" description="Proton acceptor" evidence="6">
    <location>
        <position position="269"/>
    </location>
</feature>
<feature type="binding site" evidence="7">
    <location>
        <position position="143"/>
    </location>
    <ligand>
        <name>FMN</name>
        <dbReference type="ChEBI" id="CHEBI:58210"/>
    </ligand>
</feature>
<comment type="caution">
    <text evidence="9">The sequence shown here is derived from an EMBL/GenBank/DDBJ whole genome shotgun (WGS) entry which is preliminary data.</text>
</comment>
<feature type="binding site" evidence="7">
    <location>
        <position position="272"/>
    </location>
    <ligand>
        <name>glyoxylate</name>
        <dbReference type="ChEBI" id="CHEBI:36655"/>
    </ligand>
</feature>
<feature type="binding site" evidence="7">
    <location>
        <position position="121"/>
    </location>
    <ligand>
        <name>FMN</name>
        <dbReference type="ChEBI" id="CHEBI:58210"/>
    </ligand>
</feature>
<evidence type="ECO:0000256" key="6">
    <source>
        <dbReference type="PIRSR" id="PIRSR000138-1"/>
    </source>
</evidence>
<evidence type="ECO:0000256" key="3">
    <source>
        <dbReference type="ARBA" id="ARBA00024042"/>
    </source>
</evidence>